<dbReference type="PANTHER" id="PTHR30469:SF12">
    <property type="entry name" value="MULTIDRUG RESISTANCE PROTEIN MDTA"/>
    <property type="match status" value="1"/>
</dbReference>
<organism evidence="6 7">
    <name type="scientific">Parashewanella spongiae</name>
    <dbReference type="NCBI Taxonomy" id="342950"/>
    <lineage>
        <taxon>Bacteria</taxon>
        <taxon>Pseudomonadati</taxon>
        <taxon>Pseudomonadota</taxon>
        <taxon>Gammaproteobacteria</taxon>
        <taxon>Alteromonadales</taxon>
        <taxon>Shewanellaceae</taxon>
        <taxon>Parashewanella</taxon>
    </lineage>
</organism>
<evidence type="ECO:0000313" key="6">
    <source>
        <dbReference type="EMBL" id="RJY16401.1"/>
    </source>
</evidence>
<dbReference type="Gene3D" id="1.10.287.470">
    <property type="entry name" value="Helix hairpin bin"/>
    <property type="match status" value="1"/>
</dbReference>
<dbReference type="GO" id="GO:1990281">
    <property type="term" value="C:efflux pump complex"/>
    <property type="evidence" value="ECO:0007669"/>
    <property type="project" value="TreeGrafter"/>
</dbReference>
<keyword evidence="4" id="KW-1133">Transmembrane helix</keyword>
<evidence type="ECO:0000256" key="1">
    <source>
        <dbReference type="ARBA" id="ARBA00009477"/>
    </source>
</evidence>
<accession>A0A3A6TX53</accession>
<evidence type="ECO:0000259" key="5">
    <source>
        <dbReference type="Pfam" id="PF25967"/>
    </source>
</evidence>
<dbReference type="Pfam" id="PF25967">
    <property type="entry name" value="RND-MFP_C"/>
    <property type="match status" value="1"/>
</dbReference>
<dbReference type="Gene3D" id="2.40.30.170">
    <property type="match status" value="1"/>
</dbReference>
<evidence type="ECO:0000256" key="2">
    <source>
        <dbReference type="SAM" id="Coils"/>
    </source>
</evidence>
<evidence type="ECO:0000256" key="4">
    <source>
        <dbReference type="SAM" id="Phobius"/>
    </source>
</evidence>
<dbReference type="EMBL" id="QYYH01000048">
    <property type="protein sequence ID" value="RJY16401.1"/>
    <property type="molecule type" value="Genomic_DNA"/>
</dbReference>
<comment type="similarity">
    <text evidence="1">Belongs to the membrane fusion protein (MFP) (TC 8.A.1) family.</text>
</comment>
<dbReference type="InterPro" id="IPR006143">
    <property type="entry name" value="RND_pump_MFP"/>
</dbReference>
<feature type="region of interest" description="Disordered" evidence="3">
    <location>
        <begin position="374"/>
        <end position="394"/>
    </location>
</feature>
<dbReference type="InterPro" id="IPR058627">
    <property type="entry name" value="MdtA-like_C"/>
</dbReference>
<evidence type="ECO:0000256" key="3">
    <source>
        <dbReference type="SAM" id="MobiDB-lite"/>
    </source>
</evidence>
<feature type="transmembrane region" description="Helical" evidence="4">
    <location>
        <begin position="7"/>
        <end position="27"/>
    </location>
</feature>
<dbReference type="PANTHER" id="PTHR30469">
    <property type="entry name" value="MULTIDRUG RESISTANCE PROTEIN MDTA"/>
    <property type="match status" value="1"/>
</dbReference>
<keyword evidence="2" id="KW-0175">Coiled coil</keyword>
<dbReference type="RefSeq" id="WP_121853377.1">
    <property type="nucleotide sequence ID" value="NZ_CP037952.1"/>
</dbReference>
<feature type="coiled-coil region" evidence="2">
    <location>
        <begin position="156"/>
        <end position="183"/>
    </location>
</feature>
<gene>
    <name evidence="6" type="ORF">D5R81_09295</name>
</gene>
<sequence length="394" mass="42887">MATIKQIILPIVVIGGAVMIAVGLASMKKPPEEKPKTDNRPVVSIQVNQPINHVHTIKSYGVVTGKYETELVAQVSGEIQFIADAFVRGGFVRKGEILAKVDPIDYEANLIDAEAQLASAQASLVTEKAQGKVAEREWAEITKGTPTELSLRKPQLAQELARLKSAQANLKRAKRNFERTIIRAPYDALVEARNVGLGSYVNTGSMLGKIISVDTAEVRLPVADKELAFLNRSGEQATVTIETNLAGKVQSWNGKIIRSEGVVDKNSRMTYLVAQVMDPYGLNSEQPKLKFGSYITARISGEQARQVSIIPRHLIVEDKVAVLGDDKLLKLKPVTILRESGTDAIISSGLEAGDRIIISALDYPLEGMELALPEDIKKSKSKPTAEKQEAESTQ</sequence>
<dbReference type="GO" id="GO:0015562">
    <property type="term" value="F:efflux transmembrane transporter activity"/>
    <property type="evidence" value="ECO:0007669"/>
    <property type="project" value="TreeGrafter"/>
</dbReference>
<dbReference type="SUPFAM" id="SSF111369">
    <property type="entry name" value="HlyD-like secretion proteins"/>
    <property type="match status" value="1"/>
</dbReference>
<protein>
    <submittedName>
        <fullName evidence="6">Efflux RND transporter periplasmic adaptor subunit</fullName>
    </submittedName>
</protein>
<dbReference type="AlphaFoldDB" id="A0A3A6TX53"/>
<evidence type="ECO:0000313" key="7">
    <source>
        <dbReference type="Proteomes" id="UP000273022"/>
    </source>
</evidence>
<dbReference type="NCBIfam" id="TIGR01730">
    <property type="entry name" value="RND_mfp"/>
    <property type="match status" value="1"/>
</dbReference>
<feature type="domain" description="Multidrug resistance protein MdtA-like C-terminal permuted SH3" evidence="5">
    <location>
        <begin position="320"/>
        <end position="362"/>
    </location>
</feature>
<name>A0A3A6TX53_9GAMM</name>
<keyword evidence="4" id="KW-0812">Transmembrane</keyword>
<dbReference type="OrthoDB" id="5730196at2"/>
<keyword evidence="7" id="KW-1185">Reference proteome</keyword>
<proteinExistence type="inferred from homology"/>
<dbReference type="Gene3D" id="2.40.50.100">
    <property type="match status" value="1"/>
</dbReference>
<dbReference type="Proteomes" id="UP000273022">
    <property type="component" value="Unassembled WGS sequence"/>
</dbReference>
<comment type="caution">
    <text evidence="6">The sequence shown here is derived from an EMBL/GenBank/DDBJ whole genome shotgun (WGS) entry which is preliminary data.</text>
</comment>
<dbReference type="Gene3D" id="2.40.420.20">
    <property type="match status" value="1"/>
</dbReference>
<keyword evidence="4" id="KW-0472">Membrane</keyword>
<reference evidence="6 7" key="1">
    <citation type="submission" date="2018-09" db="EMBL/GenBank/DDBJ databases">
        <title>Phylogeny of the Shewanellaceae, and recommendation for two new genera, Pseudoshewanella and Parashewanella.</title>
        <authorList>
            <person name="Wang G."/>
        </authorList>
    </citation>
    <scope>NUCLEOTIDE SEQUENCE [LARGE SCALE GENOMIC DNA]</scope>
    <source>
        <strain evidence="6 7">KCTC 22492</strain>
    </source>
</reference>